<evidence type="ECO:0000256" key="1">
    <source>
        <dbReference type="SAM" id="Phobius"/>
    </source>
</evidence>
<dbReference type="InterPro" id="IPR003425">
    <property type="entry name" value="CCB3/YggT"/>
</dbReference>
<reference evidence="2" key="2">
    <citation type="submission" date="2021-04" db="EMBL/GenBank/DDBJ databases">
        <authorList>
            <person name="Gilroy R."/>
        </authorList>
    </citation>
    <scope>NUCLEOTIDE SEQUENCE</scope>
    <source>
        <strain evidence="2">ChiHejej3B27-3195</strain>
    </source>
</reference>
<evidence type="ECO:0000313" key="3">
    <source>
        <dbReference type="Proteomes" id="UP000824151"/>
    </source>
</evidence>
<comment type="caution">
    <text evidence="2">The sequence shown here is derived from an EMBL/GenBank/DDBJ whole genome shotgun (WGS) entry which is preliminary data.</text>
</comment>
<dbReference type="Pfam" id="PF02325">
    <property type="entry name" value="CCB3_YggT"/>
    <property type="match status" value="1"/>
</dbReference>
<evidence type="ECO:0000313" key="2">
    <source>
        <dbReference type="EMBL" id="HIW99210.1"/>
    </source>
</evidence>
<reference evidence="2" key="1">
    <citation type="journal article" date="2021" name="PeerJ">
        <title>Extensive microbial diversity within the chicken gut microbiome revealed by metagenomics and culture.</title>
        <authorList>
            <person name="Gilroy R."/>
            <person name="Ravi A."/>
            <person name="Getino M."/>
            <person name="Pursley I."/>
            <person name="Horton D.L."/>
            <person name="Alikhan N.F."/>
            <person name="Baker D."/>
            <person name="Gharbi K."/>
            <person name="Hall N."/>
            <person name="Watson M."/>
            <person name="Adriaenssens E.M."/>
            <person name="Foster-Nyarko E."/>
            <person name="Jarju S."/>
            <person name="Secka A."/>
            <person name="Antonio M."/>
            <person name="Oren A."/>
            <person name="Chaudhuri R.R."/>
            <person name="La Ragione R."/>
            <person name="Hildebrand F."/>
            <person name="Pallen M.J."/>
        </authorList>
    </citation>
    <scope>NUCLEOTIDE SEQUENCE</scope>
    <source>
        <strain evidence="2">ChiHejej3B27-3195</strain>
    </source>
</reference>
<feature type="transmembrane region" description="Helical" evidence="1">
    <location>
        <begin position="6"/>
        <end position="27"/>
    </location>
</feature>
<keyword evidence="1" id="KW-0812">Transmembrane</keyword>
<dbReference type="AlphaFoldDB" id="A0A9D1S1V3"/>
<organism evidence="2 3">
    <name type="scientific">Candidatus Nesterenkonia stercoripullorum</name>
    <dbReference type="NCBI Taxonomy" id="2838701"/>
    <lineage>
        <taxon>Bacteria</taxon>
        <taxon>Bacillati</taxon>
        <taxon>Actinomycetota</taxon>
        <taxon>Actinomycetes</taxon>
        <taxon>Micrococcales</taxon>
        <taxon>Micrococcaceae</taxon>
        <taxon>Nesterenkonia</taxon>
    </lineage>
</organism>
<keyword evidence="1" id="KW-1133">Transmembrane helix</keyword>
<name>A0A9D1S1V3_9MICC</name>
<protein>
    <submittedName>
        <fullName evidence="2">YggT family protein</fullName>
    </submittedName>
</protein>
<keyword evidence="1" id="KW-0472">Membrane</keyword>
<feature type="transmembrane region" description="Helical" evidence="1">
    <location>
        <begin position="71"/>
        <end position="91"/>
    </location>
</feature>
<accession>A0A9D1S1V3</accession>
<dbReference type="GO" id="GO:0016020">
    <property type="term" value="C:membrane"/>
    <property type="evidence" value="ECO:0007669"/>
    <property type="project" value="InterPro"/>
</dbReference>
<dbReference type="Proteomes" id="UP000824151">
    <property type="component" value="Unassembled WGS sequence"/>
</dbReference>
<proteinExistence type="predicted"/>
<sequence length="97" mass="10947">MSIITAALYLLLTLFQLALIIRIIFDITQQYARQWRPKGLVLMTAMSVYAVTDPPIRWIRQRIPPLNLGGISLDVGFLIVFFAVVILKMVVRGIGFG</sequence>
<dbReference type="EMBL" id="DXGD01000131">
    <property type="protein sequence ID" value="HIW99210.1"/>
    <property type="molecule type" value="Genomic_DNA"/>
</dbReference>
<gene>
    <name evidence="2" type="ORF">H9871_03610</name>
</gene>